<dbReference type="InterPro" id="IPR012334">
    <property type="entry name" value="Pectin_lyas_fold"/>
</dbReference>
<evidence type="ECO:0000313" key="9">
    <source>
        <dbReference type="Proteomes" id="UP000054928"/>
    </source>
</evidence>
<dbReference type="GeneID" id="36407911"/>
<dbReference type="GO" id="GO:0030599">
    <property type="term" value="F:pectinesterase activity"/>
    <property type="evidence" value="ECO:0007669"/>
    <property type="project" value="UniProtKB-EC"/>
</dbReference>
<dbReference type="EMBL" id="CCYD01000645">
    <property type="protein sequence ID" value="CEG42594.1"/>
    <property type="molecule type" value="Genomic_DNA"/>
</dbReference>
<keyword evidence="5" id="KW-0063">Aspartyl esterase</keyword>
<name>A0A0P1AMJ9_PLAHL</name>
<evidence type="ECO:0000256" key="2">
    <source>
        <dbReference type="ARBA" id="ARBA00008891"/>
    </source>
</evidence>
<dbReference type="PANTHER" id="PTHR31321">
    <property type="entry name" value="ACYL-COA THIOESTER HYDROLASE YBHC-RELATED"/>
    <property type="match status" value="1"/>
</dbReference>
<evidence type="ECO:0000256" key="5">
    <source>
        <dbReference type="ARBA" id="ARBA00023085"/>
    </source>
</evidence>
<dbReference type="GO" id="GO:0045490">
    <property type="term" value="P:pectin catabolic process"/>
    <property type="evidence" value="ECO:0007669"/>
    <property type="project" value="UniProtKB-UniPathway"/>
</dbReference>
<reference evidence="9" key="1">
    <citation type="submission" date="2014-09" db="EMBL/GenBank/DDBJ databases">
        <authorList>
            <person name="Sharma Rahul"/>
            <person name="Thines Marco"/>
        </authorList>
    </citation>
    <scope>NUCLEOTIDE SEQUENCE [LARGE SCALE GENOMIC DNA]</scope>
</reference>
<feature type="domain" description="Pectinesterase catalytic" evidence="7">
    <location>
        <begin position="38"/>
        <end position="315"/>
    </location>
</feature>
<keyword evidence="4" id="KW-0378">Hydrolase</keyword>
<dbReference type="PANTHER" id="PTHR31321:SF57">
    <property type="entry name" value="PECTINESTERASE 53-RELATED"/>
    <property type="match status" value="1"/>
</dbReference>
<evidence type="ECO:0000256" key="3">
    <source>
        <dbReference type="ARBA" id="ARBA00013229"/>
    </source>
</evidence>
<dbReference type="AlphaFoldDB" id="A0A0P1AMJ9"/>
<feature type="signal peptide" evidence="6">
    <location>
        <begin position="1"/>
        <end position="20"/>
    </location>
</feature>
<accession>A0A0P1AMJ9</accession>
<dbReference type="RefSeq" id="XP_024578963.1">
    <property type="nucleotide sequence ID" value="XM_024728491.1"/>
</dbReference>
<dbReference type="InterPro" id="IPR011050">
    <property type="entry name" value="Pectin_lyase_fold/virulence"/>
</dbReference>
<dbReference type="GO" id="GO:0042545">
    <property type="term" value="P:cell wall modification"/>
    <property type="evidence" value="ECO:0007669"/>
    <property type="project" value="InterPro"/>
</dbReference>
<organism evidence="8 9">
    <name type="scientific">Plasmopara halstedii</name>
    <name type="common">Downy mildew of sunflower</name>
    <dbReference type="NCBI Taxonomy" id="4781"/>
    <lineage>
        <taxon>Eukaryota</taxon>
        <taxon>Sar</taxon>
        <taxon>Stramenopiles</taxon>
        <taxon>Oomycota</taxon>
        <taxon>Peronosporomycetes</taxon>
        <taxon>Peronosporales</taxon>
        <taxon>Peronosporaceae</taxon>
        <taxon>Plasmopara</taxon>
    </lineage>
</organism>
<feature type="chain" id="PRO_5011120730" description="pectinesterase" evidence="6">
    <location>
        <begin position="21"/>
        <end position="337"/>
    </location>
</feature>
<dbReference type="UniPathway" id="UPA00545">
    <property type="reaction ID" value="UER00823"/>
</dbReference>
<sequence>MFNFVLPLAVFATLATPLLAACEGSNARASPADPDRTVVVDKSGAYPGSYKTVAEGISKLNQNKINLFILPGEYKEKLLIPESLDQVVVQGYTCDTTQYKQNTVTITQATASHYLPSSAQNRNFQTSTIGIRANQVKFYNINVANTARRTQVDGQAVAVFAGGKDHGFYACRFMGNQNTVAANNGRIIMAYSYVSGDVDFFFGQKGFLWSEKCDIEVVGDGWITANGNNSPNPESEFVFNRANVFGNGKTFLGRPWQPYSRCTFQNSRLSAIVDSKGWDEWNGVSLDNVYFREYNNNGDGAKTVRRAKFSGILKKAKTINEILGNVQNDFIYDSRFM</sequence>
<evidence type="ECO:0000313" key="8">
    <source>
        <dbReference type="EMBL" id="CEG42594.1"/>
    </source>
</evidence>
<dbReference type="Gene3D" id="2.160.20.10">
    <property type="entry name" value="Single-stranded right-handed beta-helix, Pectin lyase-like"/>
    <property type="match status" value="1"/>
</dbReference>
<evidence type="ECO:0000256" key="1">
    <source>
        <dbReference type="ARBA" id="ARBA00005184"/>
    </source>
</evidence>
<dbReference type="Pfam" id="PF01095">
    <property type="entry name" value="Pectinesterase"/>
    <property type="match status" value="1"/>
</dbReference>
<evidence type="ECO:0000259" key="7">
    <source>
        <dbReference type="Pfam" id="PF01095"/>
    </source>
</evidence>
<dbReference type="SUPFAM" id="SSF51126">
    <property type="entry name" value="Pectin lyase-like"/>
    <property type="match status" value="1"/>
</dbReference>
<comment type="similarity">
    <text evidence="2">Belongs to the pectinesterase family.</text>
</comment>
<proteinExistence type="inferred from homology"/>
<keyword evidence="9" id="KW-1185">Reference proteome</keyword>
<dbReference type="InterPro" id="IPR000070">
    <property type="entry name" value="Pectinesterase_cat"/>
</dbReference>
<evidence type="ECO:0000256" key="4">
    <source>
        <dbReference type="ARBA" id="ARBA00022801"/>
    </source>
</evidence>
<protein>
    <recommendedName>
        <fullName evidence="3">pectinesterase</fullName>
        <ecNumber evidence="3">3.1.1.11</ecNumber>
    </recommendedName>
</protein>
<comment type="pathway">
    <text evidence="1">Glycan metabolism; pectin degradation; 2-dehydro-3-deoxy-D-gluconate from pectin: step 1/5.</text>
</comment>
<evidence type="ECO:0000256" key="6">
    <source>
        <dbReference type="SAM" id="SignalP"/>
    </source>
</evidence>
<dbReference type="OMA" id="WARMLTD"/>
<dbReference type="STRING" id="4781.A0A0P1AMJ9"/>
<keyword evidence="6" id="KW-0732">Signal</keyword>
<dbReference type="OrthoDB" id="2019149at2759"/>
<dbReference type="EC" id="3.1.1.11" evidence="3"/>
<dbReference type="Proteomes" id="UP000054928">
    <property type="component" value="Unassembled WGS sequence"/>
</dbReference>